<dbReference type="PANTHER" id="PTHR37984">
    <property type="entry name" value="PROTEIN CBG26694"/>
    <property type="match status" value="1"/>
</dbReference>
<dbReference type="Gene3D" id="3.30.420.10">
    <property type="entry name" value="Ribonuclease H-like superfamily/Ribonuclease H"/>
    <property type="match status" value="1"/>
</dbReference>
<keyword evidence="4" id="KW-1185">Reference proteome</keyword>
<evidence type="ECO:0000259" key="2">
    <source>
        <dbReference type="PROSITE" id="PS50994"/>
    </source>
</evidence>
<feature type="region of interest" description="Disordered" evidence="1">
    <location>
        <begin position="99"/>
        <end position="119"/>
    </location>
</feature>
<name>A0A388L998_CHABU</name>
<dbReference type="Proteomes" id="UP000265515">
    <property type="component" value="Unassembled WGS sequence"/>
</dbReference>
<comment type="caution">
    <text evidence="3">The sequence shown here is derived from an EMBL/GenBank/DDBJ whole genome shotgun (WGS) entry which is preliminary data.</text>
</comment>
<accession>A0A388L998</accession>
<dbReference type="FunFam" id="1.10.340.70:FF:000001">
    <property type="entry name" value="Retrovirus-related Pol polyprotein from transposon gypsy-like Protein"/>
    <property type="match status" value="1"/>
</dbReference>
<evidence type="ECO:0000256" key="1">
    <source>
        <dbReference type="SAM" id="MobiDB-lite"/>
    </source>
</evidence>
<evidence type="ECO:0000313" key="4">
    <source>
        <dbReference type="Proteomes" id="UP000265515"/>
    </source>
</evidence>
<dbReference type="PANTHER" id="PTHR37984:SF15">
    <property type="entry name" value="INTEGRASE CATALYTIC DOMAIN-CONTAINING PROTEIN"/>
    <property type="match status" value="1"/>
</dbReference>
<dbReference type="InterPro" id="IPR036397">
    <property type="entry name" value="RNaseH_sf"/>
</dbReference>
<dbReference type="InterPro" id="IPR001584">
    <property type="entry name" value="Integrase_cat-core"/>
</dbReference>
<dbReference type="SUPFAM" id="SSF53098">
    <property type="entry name" value="Ribonuclease H-like"/>
    <property type="match status" value="1"/>
</dbReference>
<dbReference type="AlphaFoldDB" id="A0A388L998"/>
<dbReference type="InterPro" id="IPR012337">
    <property type="entry name" value="RNaseH-like_sf"/>
</dbReference>
<feature type="domain" description="Integrase catalytic" evidence="2">
    <location>
        <begin position="339"/>
        <end position="433"/>
    </location>
</feature>
<dbReference type="Gramene" id="GBG78885">
    <property type="protein sequence ID" value="GBG78885"/>
    <property type="gene ID" value="CBR_g28600"/>
</dbReference>
<reference evidence="3 4" key="1">
    <citation type="journal article" date="2018" name="Cell">
        <title>The Chara Genome: Secondary Complexity and Implications for Plant Terrestrialization.</title>
        <authorList>
            <person name="Nishiyama T."/>
            <person name="Sakayama H."/>
            <person name="Vries J.D."/>
            <person name="Buschmann H."/>
            <person name="Saint-Marcoux D."/>
            <person name="Ullrich K.K."/>
            <person name="Haas F.B."/>
            <person name="Vanderstraeten L."/>
            <person name="Becker D."/>
            <person name="Lang D."/>
            <person name="Vosolsobe S."/>
            <person name="Rombauts S."/>
            <person name="Wilhelmsson P.K.I."/>
            <person name="Janitza P."/>
            <person name="Kern R."/>
            <person name="Heyl A."/>
            <person name="Rumpler F."/>
            <person name="Villalobos L.I.A.C."/>
            <person name="Clay J.M."/>
            <person name="Skokan R."/>
            <person name="Toyoda A."/>
            <person name="Suzuki Y."/>
            <person name="Kagoshima H."/>
            <person name="Schijlen E."/>
            <person name="Tajeshwar N."/>
            <person name="Catarino B."/>
            <person name="Hetherington A.J."/>
            <person name="Saltykova A."/>
            <person name="Bonnot C."/>
            <person name="Breuninger H."/>
            <person name="Symeonidi A."/>
            <person name="Radhakrishnan G.V."/>
            <person name="Van Nieuwerburgh F."/>
            <person name="Deforce D."/>
            <person name="Chang C."/>
            <person name="Karol K.G."/>
            <person name="Hedrich R."/>
            <person name="Ulvskov P."/>
            <person name="Glockner G."/>
            <person name="Delwiche C.F."/>
            <person name="Petrasek J."/>
            <person name="Van de Peer Y."/>
            <person name="Friml J."/>
            <person name="Beilby M."/>
            <person name="Dolan L."/>
            <person name="Kohara Y."/>
            <person name="Sugano S."/>
            <person name="Fujiyama A."/>
            <person name="Delaux P.-M."/>
            <person name="Quint M."/>
            <person name="TheiBen G."/>
            <person name="Hagemann M."/>
            <person name="Harholt J."/>
            <person name="Dunand C."/>
            <person name="Zachgo S."/>
            <person name="Langdale J."/>
            <person name="Maumus F."/>
            <person name="Straeten D.V.D."/>
            <person name="Gould S.B."/>
            <person name="Rensing S.A."/>
        </authorList>
    </citation>
    <scope>NUCLEOTIDE SEQUENCE [LARGE SCALE GENOMIC DNA]</scope>
    <source>
        <strain evidence="3 4">S276</strain>
    </source>
</reference>
<dbReference type="InterPro" id="IPR050951">
    <property type="entry name" value="Retrovirus_Pol_polyprotein"/>
</dbReference>
<dbReference type="GO" id="GO:0003676">
    <property type="term" value="F:nucleic acid binding"/>
    <property type="evidence" value="ECO:0007669"/>
    <property type="project" value="InterPro"/>
</dbReference>
<dbReference type="Pfam" id="PF17921">
    <property type="entry name" value="Integrase_H2C2"/>
    <property type="match status" value="1"/>
</dbReference>
<evidence type="ECO:0000313" key="3">
    <source>
        <dbReference type="EMBL" id="GBG78885.1"/>
    </source>
</evidence>
<dbReference type="PROSITE" id="PS50994">
    <property type="entry name" value="INTEGRASE"/>
    <property type="match status" value="1"/>
</dbReference>
<dbReference type="InterPro" id="IPR041588">
    <property type="entry name" value="Integrase_H2C2"/>
</dbReference>
<dbReference type="Pfam" id="PF00665">
    <property type="entry name" value="rve"/>
    <property type="match status" value="1"/>
</dbReference>
<gene>
    <name evidence="3" type="ORF">CBR_g28600</name>
</gene>
<sequence length="433" mass="49325">MAGSQFSSPPPRTREQMELLQVERIRLRLEEDRSVRLEGREADKAAREEFDDSTLSLVDHVLEMSSHYIKNLLASEPRREYHTFETFSKRALDLEATLASAQTPSADGRKKKTPQEWKTKGSRLMMVDSDGNQTEIDDVSELVEGTELDDEESDEGSNLAAVVKTKAGGRGKGVIDQYDFKLDYVKGEYNKVAGALSRRADYLGALISEFGLSEDVTRSLEEAYKEDPITMDIINKLQAKDKATTDEFVMVDGLLFLEKAGFKRLVVPYREDLRSLFLGECHDATGHFGYKKTSANLVQRFWWPNMLDDAKKYVQTCQVCHRDKPRTQAPLGLLKPLPIPVGPGQSISMDFMDTLVTSKNGKRHIFVLVDMFTKYARLIAMPETAKTEHVIKLFMDNWVRDFGLPKTIVSDRDVRFTREMWKKATEQMGRLDK</sequence>
<proteinExistence type="predicted"/>
<dbReference type="Gene3D" id="1.10.340.70">
    <property type="match status" value="1"/>
</dbReference>
<organism evidence="3 4">
    <name type="scientific">Chara braunii</name>
    <name type="common">Braun's stonewort</name>
    <dbReference type="NCBI Taxonomy" id="69332"/>
    <lineage>
        <taxon>Eukaryota</taxon>
        <taxon>Viridiplantae</taxon>
        <taxon>Streptophyta</taxon>
        <taxon>Charophyceae</taxon>
        <taxon>Charales</taxon>
        <taxon>Characeae</taxon>
        <taxon>Chara</taxon>
    </lineage>
</organism>
<dbReference type="GO" id="GO:0015074">
    <property type="term" value="P:DNA integration"/>
    <property type="evidence" value="ECO:0007669"/>
    <property type="project" value="InterPro"/>
</dbReference>
<dbReference type="OrthoDB" id="695013at2759"/>
<dbReference type="EMBL" id="BFEA01000306">
    <property type="protein sequence ID" value="GBG78885.1"/>
    <property type="molecule type" value="Genomic_DNA"/>
</dbReference>
<protein>
    <recommendedName>
        <fullName evidence="2">Integrase catalytic domain-containing protein</fullName>
    </recommendedName>
</protein>